<organism evidence="1 2">
    <name type="scientific">Bacteroides stercoris</name>
    <dbReference type="NCBI Taxonomy" id="46506"/>
    <lineage>
        <taxon>Bacteria</taxon>
        <taxon>Pseudomonadati</taxon>
        <taxon>Bacteroidota</taxon>
        <taxon>Bacteroidia</taxon>
        <taxon>Bacteroidales</taxon>
        <taxon>Bacteroidaceae</taxon>
        <taxon>Bacteroides</taxon>
    </lineage>
</organism>
<name>A0A3E4UP30_BACSE</name>
<protein>
    <submittedName>
        <fullName evidence="1">Uncharacterized protein</fullName>
    </submittedName>
</protein>
<evidence type="ECO:0000313" key="1">
    <source>
        <dbReference type="EMBL" id="RGM13225.1"/>
    </source>
</evidence>
<proteinExistence type="predicted"/>
<dbReference type="AlphaFoldDB" id="A0A3E4UP30"/>
<accession>A0A3E4UP30</accession>
<evidence type="ECO:0000313" key="2">
    <source>
        <dbReference type="Proteomes" id="UP000261223"/>
    </source>
</evidence>
<dbReference type="Pfam" id="PF17642">
    <property type="entry name" value="TssD"/>
    <property type="match status" value="1"/>
</dbReference>
<dbReference type="RefSeq" id="WP_117741789.1">
    <property type="nucleotide sequence ID" value="NZ_QSSV01000010.1"/>
</dbReference>
<dbReference type="GO" id="GO:0033104">
    <property type="term" value="C:type VI protein secretion system complex"/>
    <property type="evidence" value="ECO:0007669"/>
    <property type="project" value="InterPro"/>
</dbReference>
<reference evidence="1 2" key="1">
    <citation type="submission" date="2018-08" db="EMBL/GenBank/DDBJ databases">
        <title>A genome reference for cultivated species of the human gut microbiota.</title>
        <authorList>
            <person name="Zou Y."/>
            <person name="Xue W."/>
            <person name="Luo G."/>
        </authorList>
    </citation>
    <scope>NUCLEOTIDE SEQUENCE [LARGE SCALE GENOMIC DNA]</scope>
    <source>
        <strain evidence="1 2">TF03-6</strain>
    </source>
</reference>
<dbReference type="Proteomes" id="UP000261223">
    <property type="component" value="Unassembled WGS sequence"/>
</dbReference>
<dbReference type="EMBL" id="QSSV01000010">
    <property type="protein sequence ID" value="RGM13225.1"/>
    <property type="molecule type" value="Genomic_DNA"/>
</dbReference>
<comment type="caution">
    <text evidence="1">The sequence shown here is derived from an EMBL/GenBank/DDBJ whole genome shotgun (WGS) entry which is preliminary data.</text>
</comment>
<gene>
    <name evidence="1" type="ORF">DXC34_09385</name>
</gene>
<sequence length="241" mass="27442">MGYKVLLKVRDEERQIESYNYSCHIIPHDHSDIQKIISLHINAKNQSDDSDDSPLDIEGDMIQLSFNSTSDDQFFYDWLLDGAMHRGEIHFMRHEVETADVFSFVDCFCVGLEETMSIGGLPMQLTIWLSPGVIKRINLEPRAKVWKVSELEAPISVKSPDTEEPSPVVTDVCFKDNKTGKKLKIVPLSGIVTVYAKTENTKPGDIVRFSIKLENGKTISISDKVNRRGFIEIKDFNIYKE</sequence>
<dbReference type="InterPro" id="IPR041408">
    <property type="entry name" value="Hcp_Tssd"/>
</dbReference>